<dbReference type="InterPro" id="IPR001568">
    <property type="entry name" value="RNase_T2-like"/>
</dbReference>
<reference evidence="4" key="1">
    <citation type="submission" date="2025-08" db="UniProtKB">
        <authorList>
            <consortium name="RefSeq"/>
        </authorList>
    </citation>
    <scope>IDENTIFICATION</scope>
</reference>
<dbReference type="GO" id="GO:0033897">
    <property type="term" value="F:ribonuclease T2 activity"/>
    <property type="evidence" value="ECO:0007669"/>
    <property type="project" value="InterPro"/>
</dbReference>
<dbReference type="InterPro" id="IPR036430">
    <property type="entry name" value="RNase_T2-like_sf"/>
</dbReference>
<dbReference type="Proteomes" id="UP000694867">
    <property type="component" value="Unplaced"/>
</dbReference>
<dbReference type="PANTHER" id="PTHR11240">
    <property type="entry name" value="RIBONUCLEASE T2"/>
    <property type="match status" value="1"/>
</dbReference>
<evidence type="ECO:0000313" key="4">
    <source>
        <dbReference type="RefSeq" id="XP_028968203.1"/>
    </source>
</evidence>
<accession>A0AAJ7SHW7</accession>
<dbReference type="Gene3D" id="3.90.730.10">
    <property type="entry name" value="Ribonuclease T2-like"/>
    <property type="match status" value="1"/>
</dbReference>
<evidence type="ECO:0000256" key="1">
    <source>
        <dbReference type="ARBA" id="ARBA00007469"/>
    </source>
</evidence>
<dbReference type="GO" id="GO:0003723">
    <property type="term" value="F:RNA binding"/>
    <property type="evidence" value="ECO:0007669"/>
    <property type="project" value="InterPro"/>
</dbReference>
<organism evidence="3 4">
    <name type="scientific">Galendromus occidentalis</name>
    <name type="common">western predatory mite</name>
    <dbReference type="NCBI Taxonomy" id="34638"/>
    <lineage>
        <taxon>Eukaryota</taxon>
        <taxon>Metazoa</taxon>
        <taxon>Ecdysozoa</taxon>
        <taxon>Arthropoda</taxon>
        <taxon>Chelicerata</taxon>
        <taxon>Arachnida</taxon>
        <taxon>Acari</taxon>
        <taxon>Parasitiformes</taxon>
        <taxon>Mesostigmata</taxon>
        <taxon>Gamasina</taxon>
        <taxon>Phytoseioidea</taxon>
        <taxon>Phytoseiidae</taxon>
        <taxon>Typhlodrominae</taxon>
        <taxon>Galendromus</taxon>
    </lineage>
</organism>
<evidence type="ECO:0000256" key="2">
    <source>
        <dbReference type="RuleBase" id="RU004328"/>
    </source>
</evidence>
<dbReference type="AlphaFoldDB" id="A0AAJ7SHW7"/>
<comment type="similarity">
    <text evidence="1 2">Belongs to the RNase T2 family.</text>
</comment>
<evidence type="ECO:0000313" key="3">
    <source>
        <dbReference type="Proteomes" id="UP000694867"/>
    </source>
</evidence>
<dbReference type="GO" id="GO:0006401">
    <property type="term" value="P:RNA catabolic process"/>
    <property type="evidence" value="ECO:0007669"/>
    <property type="project" value="TreeGrafter"/>
</dbReference>
<dbReference type="KEGG" id="goe:114828395"/>
<dbReference type="GO" id="GO:0005576">
    <property type="term" value="C:extracellular region"/>
    <property type="evidence" value="ECO:0007669"/>
    <property type="project" value="TreeGrafter"/>
</dbReference>
<proteinExistence type="inferred from homology"/>
<protein>
    <submittedName>
        <fullName evidence="4">Uncharacterized protein LOC114828395</fullName>
    </submittedName>
</protein>
<sequence>MHFLDLPESVLLGIAANLDIDALIRLEELHPRFCREIMGKPRFVTEKNLTSFHLEYLETTGEYVRLIDLENYDMDEDCPEKGSYLVELTMKCPLTTHLNMVRTGPYFERFLELLYPLEHLTTLCISMKVLSFRFYPTEQHRRPFRNLEQLFIEAEPESVAFDLLLDLINSCMNLKKCHVNVTDKVFRDCIPDDLLPYENHPLRMSKVELWGMVDIFVLTCYVPSFDPACIALTRALFGSVPSGMEERIKWTRGCIVYQRKGTEELTLPLNEHWDVKTTKRMFSKSASVVIFFVNFLVNPAACTRPILTDLDVLRRYDGSGVTLAMTWFPGRCFKPTDRVDYAPPCKIDALRAFWTIKEVKGPLKNCGRFGNERVPWDLKERLTEIWPSFHSEPSEYENFWLKEFDKDGSCFRRQNHPLFGSVWKFFSASLYLALQRDVFQVLALRGILPSKGAYSTKLIAETLEEYHTGRVRLLCGNKPDFLMDVEFCFDDYLRPRNCSRLPFMETCGEYVFYPPPPSVPRKVHIVLGETRKNHSAP</sequence>
<dbReference type="PANTHER" id="PTHR11240:SF22">
    <property type="entry name" value="RIBONUCLEASE T2"/>
    <property type="match status" value="1"/>
</dbReference>
<dbReference type="SUPFAM" id="SSF55895">
    <property type="entry name" value="Ribonuclease Rh-like"/>
    <property type="match status" value="1"/>
</dbReference>
<keyword evidence="3" id="KW-1185">Reference proteome</keyword>
<dbReference type="GeneID" id="114828395"/>
<name>A0AAJ7SHW7_9ACAR</name>
<dbReference type="RefSeq" id="XP_028968203.1">
    <property type="nucleotide sequence ID" value="XM_029112370.1"/>
</dbReference>
<gene>
    <name evidence="4" type="primary">LOC114828395</name>
</gene>
<dbReference type="Pfam" id="PF00445">
    <property type="entry name" value="Ribonuclease_T2"/>
    <property type="match status" value="1"/>
</dbReference>